<accession>A0A0R3MPZ3</accession>
<comment type="caution">
    <text evidence="1">The sequence shown here is derived from an EMBL/GenBank/DDBJ whole genome shotgun (WGS) entry which is preliminary data.</text>
</comment>
<evidence type="ECO:0000313" key="1">
    <source>
        <dbReference type="EMBL" id="KRR21646.1"/>
    </source>
</evidence>
<dbReference type="InterPro" id="IPR014347">
    <property type="entry name" value="Tautomerase/MIF_sf"/>
</dbReference>
<dbReference type="Gene3D" id="3.30.429.10">
    <property type="entry name" value="Macrophage Migration Inhibitory Factor"/>
    <property type="match status" value="1"/>
</dbReference>
<name>A0A0R3MPZ3_9BRAD</name>
<dbReference type="RefSeq" id="WP_057845545.1">
    <property type="nucleotide sequence ID" value="NZ_LLYA01000170.1"/>
</dbReference>
<dbReference type="AlphaFoldDB" id="A0A0R3MPZ3"/>
<dbReference type="Pfam" id="PF14552">
    <property type="entry name" value="Tautomerase_2"/>
    <property type="match status" value="1"/>
</dbReference>
<dbReference type="EMBL" id="LLYA01000170">
    <property type="protein sequence ID" value="KRR21646.1"/>
    <property type="molecule type" value="Genomic_DNA"/>
</dbReference>
<reference evidence="1 2" key="1">
    <citation type="submission" date="2014-03" db="EMBL/GenBank/DDBJ databases">
        <title>Bradyrhizobium valentinum sp. nov., isolated from effective nodules of Lupinus mariae-josephae, a lupine endemic of basic-lime soils in Eastern Spain.</title>
        <authorList>
            <person name="Duran D."/>
            <person name="Rey L."/>
            <person name="Navarro A."/>
            <person name="Busquets A."/>
            <person name="Imperial J."/>
            <person name="Ruiz-Argueso T."/>
        </authorList>
    </citation>
    <scope>NUCLEOTIDE SEQUENCE [LARGE SCALE GENOMIC DNA]</scope>
    <source>
        <strain evidence="1 2">Ro19</strain>
    </source>
</reference>
<protein>
    <recommendedName>
        <fullName evidence="3">4-oxalocrotonate tautomerase</fullName>
    </recommendedName>
</protein>
<proteinExistence type="predicted"/>
<gene>
    <name evidence="1" type="ORF">CQ13_06230</name>
</gene>
<evidence type="ECO:0008006" key="3">
    <source>
        <dbReference type="Google" id="ProtNLM"/>
    </source>
</evidence>
<dbReference type="InterPro" id="IPR037479">
    <property type="entry name" value="Tauto_MSAD"/>
</dbReference>
<dbReference type="PANTHER" id="PTHR38460">
    <property type="entry name" value="TAUTOMERASE YOLI-RELATED"/>
    <property type="match status" value="1"/>
</dbReference>
<dbReference type="Proteomes" id="UP000052023">
    <property type="component" value="Unassembled WGS sequence"/>
</dbReference>
<evidence type="ECO:0000313" key="2">
    <source>
        <dbReference type="Proteomes" id="UP000052023"/>
    </source>
</evidence>
<sequence length="138" mass="14995">MPLARIAVPAHLAPARIRALADAVHEGLVETCGVPPKDRFQLVSTYAREMMFIDPTFPDVARTPDASIIEILFLAGRTVDQKKNLFRRITDRAVGAGFSADDIMISLSENTPVDWSLGRGLAYGDHHTPLATSPASAR</sequence>
<dbReference type="OrthoDB" id="9804765at2"/>
<keyword evidence="2" id="KW-1185">Reference proteome</keyword>
<dbReference type="PANTHER" id="PTHR38460:SF1">
    <property type="entry name" value="TAUTOMERASE YOLI-RELATED"/>
    <property type="match status" value="1"/>
</dbReference>
<dbReference type="SUPFAM" id="SSF55331">
    <property type="entry name" value="Tautomerase/MIF"/>
    <property type="match status" value="1"/>
</dbReference>
<organism evidence="1 2">
    <name type="scientific">Bradyrhizobium retamae</name>
    <dbReference type="NCBI Taxonomy" id="1300035"/>
    <lineage>
        <taxon>Bacteria</taxon>
        <taxon>Pseudomonadati</taxon>
        <taxon>Pseudomonadota</taxon>
        <taxon>Alphaproteobacteria</taxon>
        <taxon>Hyphomicrobiales</taxon>
        <taxon>Nitrobacteraceae</taxon>
        <taxon>Bradyrhizobium</taxon>
    </lineage>
</organism>